<dbReference type="InterPro" id="IPR016181">
    <property type="entry name" value="Acyl_CoA_acyltransferase"/>
</dbReference>
<dbReference type="EC" id="2.3.1.-" evidence="2"/>
<dbReference type="InterPro" id="IPR000182">
    <property type="entry name" value="GNAT_dom"/>
</dbReference>
<evidence type="ECO:0000313" key="2">
    <source>
        <dbReference type="EMBL" id="MDN4612957.1"/>
    </source>
</evidence>
<protein>
    <submittedName>
        <fullName evidence="2">GNAT family N-acetyltransferase</fullName>
        <ecNumber evidence="2">2.3.1.-</ecNumber>
    </submittedName>
</protein>
<dbReference type="Pfam" id="PF08445">
    <property type="entry name" value="FR47"/>
    <property type="match status" value="1"/>
</dbReference>
<keyword evidence="3" id="KW-1185">Reference proteome</keyword>
<dbReference type="PROSITE" id="PS51186">
    <property type="entry name" value="GNAT"/>
    <property type="match status" value="1"/>
</dbReference>
<keyword evidence="2" id="KW-0808">Transferase</keyword>
<proteinExistence type="predicted"/>
<evidence type="ECO:0000259" key="1">
    <source>
        <dbReference type="PROSITE" id="PS51186"/>
    </source>
</evidence>
<dbReference type="Gene3D" id="3.40.630.30">
    <property type="match status" value="1"/>
</dbReference>
<sequence>MHHLLDNPAWHALTGAHRSLAIGDDRARRYRADVSPFAAVADPGDPAAFRHLGEVVGAGATVGVFADEPPAGWQTLAAYDAVQYVYERPEAPVLPALDGEARLVPLGDADVPEALDLVERTRPGPFLERTIEFGGYHGVRVGDRLAAMAGQRMRPEGWCEVSAVCADPAFRGRGYAAQAMAAVMAGIVARGERPFLHVEAANDRAVAVYERLGFRARRSVTILVCRAG</sequence>
<dbReference type="SUPFAM" id="SSF55729">
    <property type="entry name" value="Acyl-CoA N-acyltransferases (Nat)"/>
    <property type="match status" value="1"/>
</dbReference>
<reference evidence="2" key="1">
    <citation type="submission" date="2023-06" db="EMBL/GenBank/DDBJ databases">
        <title>MT1 and MT2 Draft Genomes of Novel Species.</title>
        <authorList>
            <person name="Venkateswaran K."/>
        </authorList>
    </citation>
    <scope>NUCLEOTIDE SEQUENCE</scope>
    <source>
        <strain evidence="2">F6_8S_P_1B</strain>
    </source>
</reference>
<keyword evidence="2" id="KW-0012">Acyltransferase</keyword>
<gene>
    <name evidence="2" type="ORF">P5G50_00715</name>
</gene>
<organism evidence="2 3">
    <name type="scientific">Leifsonia williamsii</name>
    <dbReference type="NCBI Taxonomy" id="3035919"/>
    <lineage>
        <taxon>Bacteria</taxon>
        <taxon>Bacillati</taxon>
        <taxon>Actinomycetota</taxon>
        <taxon>Actinomycetes</taxon>
        <taxon>Micrococcales</taxon>
        <taxon>Microbacteriaceae</taxon>
        <taxon>Leifsonia</taxon>
    </lineage>
</organism>
<dbReference type="RefSeq" id="WP_301209775.1">
    <property type="nucleotide sequence ID" value="NZ_JAROCF010000001.1"/>
</dbReference>
<dbReference type="GO" id="GO:0016746">
    <property type="term" value="F:acyltransferase activity"/>
    <property type="evidence" value="ECO:0007669"/>
    <property type="project" value="UniProtKB-KW"/>
</dbReference>
<feature type="domain" description="N-acetyltransferase" evidence="1">
    <location>
        <begin position="101"/>
        <end position="228"/>
    </location>
</feature>
<dbReference type="Proteomes" id="UP001174208">
    <property type="component" value="Unassembled WGS sequence"/>
</dbReference>
<dbReference type="EMBL" id="JAROCF010000001">
    <property type="protein sequence ID" value="MDN4612957.1"/>
    <property type="molecule type" value="Genomic_DNA"/>
</dbReference>
<comment type="caution">
    <text evidence="2">The sequence shown here is derived from an EMBL/GenBank/DDBJ whole genome shotgun (WGS) entry which is preliminary data.</text>
</comment>
<name>A0ABT8K702_9MICO</name>
<dbReference type="InterPro" id="IPR013653">
    <property type="entry name" value="GCN5-like_dom"/>
</dbReference>
<evidence type="ECO:0000313" key="3">
    <source>
        <dbReference type="Proteomes" id="UP001174208"/>
    </source>
</evidence>
<accession>A0ABT8K702</accession>